<comment type="caution">
    <text evidence="2">The sequence shown here is derived from an EMBL/GenBank/DDBJ whole genome shotgun (WGS) entry which is preliminary data.</text>
</comment>
<feature type="compositionally biased region" description="Polar residues" evidence="1">
    <location>
        <begin position="385"/>
        <end position="398"/>
    </location>
</feature>
<evidence type="ECO:0008006" key="4">
    <source>
        <dbReference type="Google" id="ProtNLM"/>
    </source>
</evidence>
<feature type="compositionally biased region" description="Low complexity" evidence="1">
    <location>
        <begin position="66"/>
        <end position="84"/>
    </location>
</feature>
<feature type="region of interest" description="Disordered" evidence="1">
    <location>
        <begin position="591"/>
        <end position="649"/>
    </location>
</feature>
<dbReference type="Proteomes" id="UP000757232">
    <property type="component" value="Unassembled WGS sequence"/>
</dbReference>
<organism evidence="2 3">
    <name type="scientific">Sanghuangporus baumii</name>
    <name type="common">Phellinus baumii</name>
    <dbReference type="NCBI Taxonomy" id="108892"/>
    <lineage>
        <taxon>Eukaryota</taxon>
        <taxon>Fungi</taxon>
        <taxon>Dikarya</taxon>
        <taxon>Basidiomycota</taxon>
        <taxon>Agaricomycotina</taxon>
        <taxon>Agaricomycetes</taxon>
        <taxon>Hymenochaetales</taxon>
        <taxon>Hymenochaetaceae</taxon>
        <taxon>Sanghuangporus</taxon>
    </lineage>
</organism>
<sequence>MQAISFTGRVGTDDGPPSADAYKRAVYKQPPRHFAVQVLSPQKFGNAFSYGMLITPLNDSLDRHSIISGTSGSSGSSSGSQTSTAVQTIVDTSTTAPLATEYEVWRRWEDCLYFQDLLEAQYSLMSKEKRARLLAGKGVKKNGMYEHEDPIRRLHRAASFESLPPGPDPNMIAKDVHELLPRLTKKGTVFKASKETIEQRGREFKVLIETLLHEGDDVPALIKELRQLRVVRDFFGFWRRDQDRLEKQLGKDIDRSTLRGRSESLGSRASSIFSSSGSSGIYFNPSNLSLQLPSPNASEQVPTNRSPRRPAFMQSGKLAINLVPPSPSEAGPSKESMTPRRRAQTLQDTTSAGPGLSANTSDTELRDPPASAPANMNFTDAMDNGYSSDSASTTSNRLPMSPRSFSTASSSGSPSSSRLTRPGSPQSRMEIRYSDIILAEDSDAQRKSKIEDKSNPVIVDLEDGDGLPFDADEMFVGREHGYLVSDSIESRLGGYHALQHLTIKEEDESELDDESNGFKFDYAQYDSQPSGSSPGHETTESMRFSAQSSFTDADSYKERPNSAAWSSYSVPAPSDRAAAAHAEALRALTGGRASTPTSGQHLAPAEAPSARSSVLTTTSGSGSGSGSSSRSTNSGNAHSSDTQSSVDVRPYSYQSSVASCEDIDRKLSSSPIILHSPLLEDDEFEANFPTEYRQSVSSFDYRPHDSISSVRTFMTESSMDMMIPPPRQPHPGPARFVGVSPSTSRPHVENGTTLARSDLRNSRSPARTVSTRNSEDGVNMDAYFYGFSPVHSPTETRINDPRDVVNASPTESESNRSRPLHNRFAGQFSPPTSQQRPTSPGLHSNVRNTIKPVGAPSPPLRSVSPSPSTSSYAPSVVASLSEESGMNAVSIKAIYGEHIVAFRIDKSSSLADVRDKLWHKLADQQGVTLPDSFSLAFKPPGPGRVQQLRKLAGRARSSSASSVGMTDPSSLRIMFSQRDWLDAVGSCPSGAKLTLHVLNR</sequence>
<feature type="compositionally biased region" description="Polar residues" evidence="1">
    <location>
        <begin position="344"/>
        <end position="362"/>
    </location>
</feature>
<dbReference type="EMBL" id="LNZH02000142">
    <property type="protein sequence ID" value="OCB90084.1"/>
    <property type="molecule type" value="Genomic_DNA"/>
</dbReference>
<protein>
    <recommendedName>
        <fullName evidence="4">PX domain-containing protein</fullName>
    </recommendedName>
</protein>
<feature type="compositionally biased region" description="Low complexity" evidence="1">
    <location>
        <begin position="401"/>
        <end position="425"/>
    </location>
</feature>
<evidence type="ECO:0000313" key="3">
    <source>
        <dbReference type="Proteomes" id="UP000757232"/>
    </source>
</evidence>
<feature type="region of interest" description="Disordered" evidence="1">
    <location>
        <begin position="66"/>
        <end position="86"/>
    </location>
</feature>
<evidence type="ECO:0000313" key="2">
    <source>
        <dbReference type="EMBL" id="OCB90084.1"/>
    </source>
</evidence>
<feature type="region of interest" description="Disordered" evidence="1">
    <location>
        <begin position="792"/>
        <end position="873"/>
    </location>
</feature>
<dbReference type="OrthoDB" id="3244370at2759"/>
<feature type="compositionally biased region" description="Polar residues" evidence="1">
    <location>
        <begin position="740"/>
        <end position="755"/>
    </location>
</feature>
<reference evidence="2" key="1">
    <citation type="submission" date="2016-06" db="EMBL/GenBank/DDBJ databases">
        <title>Draft Genome sequence of the fungus Inonotus baumii.</title>
        <authorList>
            <person name="Zhu H."/>
            <person name="Lin W."/>
        </authorList>
    </citation>
    <scope>NUCLEOTIDE SEQUENCE</scope>
    <source>
        <strain evidence="2">821</strain>
    </source>
</reference>
<keyword evidence="3" id="KW-1185">Reference proteome</keyword>
<proteinExistence type="predicted"/>
<feature type="region of interest" description="Disordered" evidence="1">
    <location>
        <begin position="521"/>
        <end position="557"/>
    </location>
</feature>
<feature type="compositionally biased region" description="Low complexity" evidence="1">
    <location>
        <begin position="829"/>
        <end position="840"/>
    </location>
</feature>
<feature type="compositionally biased region" description="Polar residues" evidence="1">
    <location>
        <begin position="525"/>
        <end position="552"/>
    </location>
</feature>
<feature type="compositionally biased region" description="Low complexity" evidence="1">
    <location>
        <begin position="860"/>
        <end position="873"/>
    </location>
</feature>
<feature type="region of interest" description="Disordered" evidence="1">
    <location>
        <begin position="739"/>
        <end position="774"/>
    </location>
</feature>
<accession>A0A9Q5I1U4</accession>
<dbReference type="AlphaFoldDB" id="A0A9Q5I1U4"/>
<gene>
    <name evidence="2" type="ORF">A7U60_g2749</name>
</gene>
<feature type="compositionally biased region" description="Polar residues" evidence="1">
    <location>
        <begin position="762"/>
        <end position="772"/>
    </location>
</feature>
<feature type="region of interest" description="Disordered" evidence="1">
    <location>
        <begin position="321"/>
        <end position="429"/>
    </location>
</feature>
<name>A0A9Q5I1U4_SANBA</name>
<feature type="compositionally biased region" description="Low complexity" evidence="1">
    <location>
        <begin position="612"/>
        <end position="640"/>
    </location>
</feature>
<evidence type="ECO:0000256" key="1">
    <source>
        <dbReference type="SAM" id="MobiDB-lite"/>
    </source>
</evidence>